<evidence type="ECO:0000313" key="1">
    <source>
        <dbReference type="EMBL" id="VVU99827.1"/>
    </source>
</evidence>
<comment type="caution">
    <text evidence="1">The sequence shown here is derived from an EMBL/GenBank/DDBJ whole genome shotgun (WGS) entry which is preliminary data.</text>
</comment>
<gene>
    <name evidence="1" type="ORF">FVB9532_01088</name>
</gene>
<keyword evidence="2" id="KW-1185">Reference proteome</keyword>
<protein>
    <submittedName>
        <fullName evidence="1">Cyclic nucleotide-gated potassium channel</fullName>
    </submittedName>
</protein>
<dbReference type="EMBL" id="CABVMM010000003">
    <property type="protein sequence ID" value="VVU99827.1"/>
    <property type="molecule type" value="Genomic_DNA"/>
</dbReference>
<organism evidence="1 2">
    <name type="scientific">Mesonia oceanica</name>
    <dbReference type="NCBI Taxonomy" id="2687242"/>
    <lineage>
        <taxon>Bacteria</taxon>
        <taxon>Pseudomonadati</taxon>
        <taxon>Bacteroidota</taxon>
        <taxon>Flavobacteriia</taxon>
        <taxon>Flavobacteriales</taxon>
        <taxon>Flavobacteriaceae</taxon>
        <taxon>Mesonia</taxon>
    </lineage>
</organism>
<sequence length="357" mass="40485">MKFFRQLLFLQFLLFGVFTSAQDTIQNQSPEKYMIGIAPTPPFVEKSPNGFSGLSIASWEMVNKKLGWDYEYKTYNSLAELLHAVEQGEVDFSINPITVTDQRMTKMDFSQPYFISHTAIAQKKKSNALAVVKNLWSWKFISAILVLIGVIFVFGFLVWIFERKKNPEEFGGKGFQGIKEGFWWSAVTMTTVGYGDKSPQTTGGRVIGLVWMFMAIIIISSLTASIASALTVESINNEINSVADLDRFNVVTVGSSSSEEFLNMYQINHGEVANGASGIAYLVDHPNDLFIYDQPILTYEVERQQLQDEIQVLKKTLKKDYFSYSFPKNSTLIKQVDPVLISAMKTMEWSRLMENYN</sequence>
<keyword evidence="1" id="KW-0407">Ion channel</keyword>
<keyword evidence="1" id="KW-0813">Transport</keyword>
<reference evidence="1" key="1">
    <citation type="submission" date="2019-09" db="EMBL/GenBank/DDBJ databases">
        <authorList>
            <person name="Rodrigo-Torres L."/>
            <person name="Arahal R. D."/>
            <person name="Lucena T."/>
        </authorList>
    </citation>
    <scope>NUCLEOTIDE SEQUENCE</scope>
    <source>
        <strain evidence="1">ISS653</strain>
    </source>
</reference>
<evidence type="ECO:0000313" key="2">
    <source>
        <dbReference type="Proteomes" id="UP000356253"/>
    </source>
</evidence>
<dbReference type="Proteomes" id="UP000356253">
    <property type="component" value="Unassembled WGS sequence"/>
</dbReference>
<proteinExistence type="predicted"/>
<name>A0AC61Y7D9_9FLAO</name>
<accession>A0AC61Y7D9</accession>
<keyword evidence="1" id="KW-0406">Ion transport</keyword>